<evidence type="ECO:0000256" key="1">
    <source>
        <dbReference type="SAM" id="MobiDB-lite"/>
    </source>
</evidence>
<gene>
    <name evidence="2" type="ORF">ABL78_6894</name>
</gene>
<sequence>MNRNMHPARSISRAMHGCGHLPLLRRPHPCGSTSAAASLTCSSSSPCALSALHQPTRHLSQQASQWLGKLRYGTEEAPSLGSWENAYEDNAMVTRRLYCKALVYASGGSRLARDWIAGCAALTSPDPSLIYTALQHTAAEADVEELREHLLERLLAQERDGRQLQPQQRGEVSEEVVGDGAARRGHVQSDEHGKDSTATFSIAEAVEAEPPVLRGGDGAKAGDVQPPAAGAPSSVNKTVTAAFKKDGVKGDVGDDDSDEGDDTAMSLSPESIREAEHYLLSRLPEVRCFMYDAMSASLFHSNYDLHMVELARRHTFWIGANIFGISFDELTLLWRVVEAEQLVKKEKIKVLGQPFCE</sequence>
<organism evidence="2 3">
    <name type="scientific">Leptomonas seymouri</name>
    <dbReference type="NCBI Taxonomy" id="5684"/>
    <lineage>
        <taxon>Eukaryota</taxon>
        <taxon>Discoba</taxon>
        <taxon>Euglenozoa</taxon>
        <taxon>Kinetoplastea</taxon>
        <taxon>Metakinetoplastina</taxon>
        <taxon>Trypanosomatida</taxon>
        <taxon>Trypanosomatidae</taxon>
        <taxon>Leishmaniinae</taxon>
        <taxon>Leptomonas</taxon>
    </lineage>
</organism>
<proteinExistence type="predicted"/>
<keyword evidence="3" id="KW-1185">Reference proteome</keyword>
<name>A0A0N0P3F1_LEPSE</name>
<dbReference type="OrthoDB" id="278326at2759"/>
<dbReference type="VEuPathDB" id="TriTrypDB:Lsey_0294_0030"/>
<accession>A0A0N0P3F1</accession>
<dbReference type="EMBL" id="LJSK01000294">
    <property type="protein sequence ID" value="KPI84049.1"/>
    <property type="molecule type" value="Genomic_DNA"/>
</dbReference>
<comment type="caution">
    <text evidence="2">The sequence shown here is derived from an EMBL/GenBank/DDBJ whole genome shotgun (WGS) entry which is preliminary data.</text>
</comment>
<dbReference type="AlphaFoldDB" id="A0A0N0P3F1"/>
<evidence type="ECO:0000313" key="2">
    <source>
        <dbReference type="EMBL" id="KPI84049.1"/>
    </source>
</evidence>
<feature type="compositionally biased region" description="Basic and acidic residues" evidence="1">
    <location>
        <begin position="243"/>
        <end position="252"/>
    </location>
</feature>
<dbReference type="Proteomes" id="UP000038009">
    <property type="component" value="Unassembled WGS sequence"/>
</dbReference>
<feature type="region of interest" description="Disordered" evidence="1">
    <location>
        <begin position="158"/>
        <end position="197"/>
    </location>
</feature>
<protein>
    <submittedName>
        <fullName evidence="2">Uncharacterized protein</fullName>
    </submittedName>
</protein>
<reference evidence="2 3" key="1">
    <citation type="journal article" date="2015" name="PLoS Pathog.">
        <title>Leptomonas seymouri: Adaptations to the Dixenous Life Cycle Analyzed by Genome Sequencing, Transcriptome Profiling and Co-infection with Leishmania donovani.</title>
        <authorList>
            <person name="Kraeva N."/>
            <person name="Butenko A."/>
            <person name="Hlavacova J."/>
            <person name="Kostygov A."/>
            <person name="Myskova J."/>
            <person name="Grybchuk D."/>
            <person name="Lestinova T."/>
            <person name="Votypka J."/>
            <person name="Volf P."/>
            <person name="Opperdoes F."/>
            <person name="Flegontov P."/>
            <person name="Lukes J."/>
            <person name="Yurchenko V."/>
        </authorList>
    </citation>
    <scope>NUCLEOTIDE SEQUENCE [LARGE SCALE GENOMIC DNA]</scope>
    <source>
        <strain evidence="2 3">ATCC 30220</strain>
    </source>
</reference>
<feature type="region of interest" description="Disordered" evidence="1">
    <location>
        <begin position="210"/>
        <end position="268"/>
    </location>
</feature>
<feature type="compositionally biased region" description="Acidic residues" evidence="1">
    <location>
        <begin position="253"/>
        <end position="262"/>
    </location>
</feature>
<dbReference type="OMA" id="CFMYDAM"/>
<evidence type="ECO:0000313" key="3">
    <source>
        <dbReference type="Proteomes" id="UP000038009"/>
    </source>
</evidence>